<sequence length="1822" mass="191786">MGAFKDWLRSQALLDGVLLSPSSDVLLAAFLTSDAEPPQPSENGFRGKAKPGLAAQPLFFDFSLDPGAPEFDFVLVRAPGGGFDLSFDLTPVLEAGRLTVAKDAAENALVAAVKKTEGDEEWLEEEAGSVRITGDALALRIEARPGAVSQMSFGMPADQPDGLLNLRTEPTTVLLGTSGFGLELPDGFFVDMTGDFAPSPATADGAPVPMPGDDPAWKGLSIRNGRFFLPESVTLFGRTAVEVSVDVGSDPPGIALSAEAHAPARDGRPKLSVRLECLNPQATGLASFVPTLVEVAAKLPVDGHSETVGGAPVTVKASRPLIVRARFARESNAASETTRVTVGVESRGGDGLVSFDAADGAGSKIAVAAGAFATALIAEKNLGGDCTPERLIAVGAGLSRVLKDQGRLVLHGAELSTEGASPKGLALTDRQTFSIDYSVDVVINPLDLQFLSVSLAPEQPLRIRMRGVALSLDHSKSGLGMVDLDFEHAVMEIEDPGRWLVDSPGSLFDVLGTRSGRGSMWVEVDLRFKLSLGPIKVSGATIRGVFDTETGKIGAEIRGLDVALSIPAVIEGQGKIEVAETGFAALLAIKVVPLGCKARGFVRIDRGMVILALDVDLPGPIPLANSGLGLFGVGGAFGSAARISEAPPGTDPIIFALRWEETQPDAFSPAPGNVTLGFKASVGTLADFGYAFSARAGLFLTVPEIVVRGSLDAHILSGPISVSDPPPSEDDEGIAFRGVVIVDPQTAVTFGLSGVLNFPPLIRATIPTGGNFPTTSANLDDWYFYVGADGAPMQGRGIGPATITVLPGILDERGDGYFMLRGRGLMLFPRGLGSVNVASGFVAAFGFGLEFHFGAKPFAWIEVDARADVLIATNPLTIAGYGRIDGSLHVGPVSIGVDAELKALITTRQWSIDATVCGKINLLFKTIRKCVHLEIGSDPSTEVPWPETLPIDLVRGREAVGDSAWLVDDAYRLLAPLARSPEEAQTVWPDALISLTFATPPTLPSGLSGGQFPSLDHYPEGPRARPIGSEMLSYDWALTDFALLDVTGDEHGSGALVEGAFSSAWQTGRGGDPATSAEPAELVLFDVEGALFIDRMADAGIGLPHDPLGARGRMCQFRGDAKPGWLLGAMAAKSGWLWSLPPEFVSPDPTQSRVSGAFLPGVAPDVQVDSTPIPLDESGRRGLPPAYDQFASRLVDFETSVKVSGIDREFFGELRLDSAFRPNGVEPPPFRFRGEIYLDDPILTPAVLVLSLSFLRGEAKPDVVTVIDQDRRGWSGAAAPMSDGRTALVFKAPDGQKALRLRVSWPQELQVGLLGLMAVTQSAADAAAERSAAQQDAAATQAEAAERGPLTDAMTQTGATRCLLHPGRIYRLDVGFEWTGTLVTERRPGQKETKVFGPKADYRPEGPDAAARAASRSYFFRTTPIPPPASDPVGSAPTALGYLSLIHKAQDVFAPKLLERHLAGYEPGQTETARFRKDGLRATFGVGHVAALADLYGFALKLGLRRTDAAGPAGNVAFLETAFLAAQNPSFLSEADQIRHAVATGVSVKGGVAEGIPKGPCPTPAPGLTLEGFADLDPRAWYELYVAAEATDGRSDGKLSGVTFQTSRWFGPADMVASLVAPPPGRPVGDLEIDRAAGFPRGSVLGDDGAFDDAMGHVGLAGWPLAEEPRSSVLWLKRADGSGWDCAGALIESPEPIHRPGRCELPADPLAAMLSPLHPKISFDLAFRDRSGSRLLFLTSTPFRPASWPAFLAAAGRFGLKADDVARWAGRALDHAGLVPRGRLPIFRKPSLRLSLTDLSASTTLTGTIPLPSTPAFAGEAS</sequence>
<proteinExistence type="predicted"/>
<dbReference type="Proteomes" id="UP000249577">
    <property type="component" value="Unassembled WGS sequence"/>
</dbReference>
<organism evidence="1 2">
    <name type="scientific">Ancylobacter novellus</name>
    <name type="common">Thiobacillus novellus</name>
    <dbReference type="NCBI Taxonomy" id="921"/>
    <lineage>
        <taxon>Bacteria</taxon>
        <taxon>Pseudomonadati</taxon>
        <taxon>Pseudomonadota</taxon>
        <taxon>Alphaproteobacteria</taxon>
        <taxon>Hyphomicrobiales</taxon>
        <taxon>Xanthobacteraceae</taxon>
        <taxon>Ancylobacter</taxon>
    </lineage>
</organism>
<dbReference type="EMBL" id="QFPN01000004">
    <property type="protein sequence ID" value="PZQ15983.1"/>
    <property type="molecule type" value="Genomic_DNA"/>
</dbReference>
<comment type="caution">
    <text evidence="1">The sequence shown here is derived from an EMBL/GenBank/DDBJ whole genome shotgun (WGS) entry which is preliminary data.</text>
</comment>
<gene>
    <name evidence="1" type="ORF">DI565_09235</name>
</gene>
<accession>A0A2W5MET4</accession>
<evidence type="ECO:0000313" key="2">
    <source>
        <dbReference type="Proteomes" id="UP000249577"/>
    </source>
</evidence>
<protein>
    <submittedName>
        <fullName evidence="1">Uncharacterized protein</fullName>
    </submittedName>
</protein>
<evidence type="ECO:0000313" key="1">
    <source>
        <dbReference type="EMBL" id="PZQ15983.1"/>
    </source>
</evidence>
<name>A0A2W5MET4_ANCNO</name>
<reference evidence="1 2" key="1">
    <citation type="submission" date="2017-08" db="EMBL/GenBank/DDBJ databases">
        <title>Infants hospitalized years apart are colonized by the same room-sourced microbial strains.</title>
        <authorList>
            <person name="Brooks B."/>
            <person name="Olm M.R."/>
            <person name="Firek B.A."/>
            <person name="Baker R."/>
            <person name="Thomas B.C."/>
            <person name="Morowitz M.J."/>
            <person name="Banfield J.F."/>
        </authorList>
    </citation>
    <scope>NUCLEOTIDE SEQUENCE [LARGE SCALE GENOMIC DNA]</scope>
    <source>
        <strain evidence="1">S2_005_003_R2_43</strain>
    </source>
</reference>